<proteinExistence type="predicted"/>
<evidence type="ECO:0000313" key="1">
    <source>
        <dbReference type="EMBL" id="RUT00859.1"/>
    </source>
</evidence>
<dbReference type="AlphaFoldDB" id="A0A433V448"/>
<keyword evidence="2" id="KW-1185">Reference proteome</keyword>
<dbReference type="Proteomes" id="UP000271624">
    <property type="component" value="Unassembled WGS sequence"/>
</dbReference>
<dbReference type="EMBL" id="RSCL01000022">
    <property type="protein sequence ID" value="RUT00859.1"/>
    <property type="molecule type" value="Genomic_DNA"/>
</dbReference>
<gene>
    <name evidence="1" type="ORF">DSM106972_072680</name>
</gene>
<comment type="caution">
    <text evidence="1">The sequence shown here is derived from an EMBL/GenBank/DDBJ whole genome shotgun (WGS) entry which is preliminary data.</text>
</comment>
<organism evidence="1 2">
    <name type="scientific">Dulcicalothrix desertica PCC 7102</name>
    <dbReference type="NCBI Taxonomy" id="232991"/>
    <lineage>
        <taxon>Bacteria</taxon>
        <taxon>Bacillati</taxon>
        <taxon>Cyanobacteriota</taxon>
        <taxon>Cyanophyceae</taxon>
        <taxon>Nostocales</taxon>
        <taxon>Calotrichaceae</taxon>
        <taxon>Dulcicalothrix</taxon>
    </lineage>
</organism>
<sequence>MVFMLKKIDLREVREPEQKIFKREGIFVYSHTWEVWGEEEDTGNKPESLTFTKSSNDFANNILIVKGSLKDCIEVLSYVILMELHTELMRDKRHGGTRQKNLQEQSKCIRAKQAEIRKACWENGEYRGDSWFIRSTLTREECQWKSQNFTNYVHFQKTN</sequence>
<name>A0A433V448_9CYAN</name>
<evidence type="ECO:0000313" key="2">
    <source>
        <dbReference type="Proteomes" id="UP000271624"/>
    </source>
</evidence>
<reference evidence="1" key="1">
    <citation type="submission" date="2018-12" db="EMBL/GenBank/DDBJ databases">
        <authorList>
            <person name="Will S."/>
            <person name="Neumann-Schaal M."/>
            <person name="Henke P."/>
        </authorList>
    </citation>
    <scope>NUCLEOTIDE SEQUENCE</scope>
    <source>
        <strain evidence="1">PCC 7102</strain>
    </source>
</reference>
<protein>
    <submittedName>
        <fullName evidence="1">Uncharacterized protein</fullName>
    </submittedName>
</protein>
<accession>A0A433V448</accession>
<reference evidence="1" key="2">
    <citation type="journal article" date="2019" name="Genome Biol. Evol.">
        <title>Day and night: Metabolic profiles and evolutionary relationships of six axenic non-marine cyanobacteria.</title>
        <authorList>
            <person name="Will S.E."/>
            <person name="Henke P."/>
            <person name="Boedeker C."/>
            <person name="Huang S."/>
            <person name="Brinkmann H."/>
            <person name="Rohde M."/>
            <person name="Jarek M."/>
            <person name="Friedl T."/>
            <person name="Seufert S."/>
            <person name="Schumacher M."/>
            <person name="Overmann J."/>
            <person name="Neumann-Schaal M."/>
            <person name="Petersen J."/>
        </authorList>
    </citation>
    <scope>NUCLEOTIDE SEQUENCE [LARGE SCALE GENOMIC DNA]</scope>
    <source>
        <strain evidence="1">PCC 7102</strain>
    </source>
</reference>